<gene>
    <name evidence="9" type="ORF">EYB64_12410</name>
</gene>
<dbReference type="InterPro" id="IPR003004">
    <property type="entry name" value="GspF/PilC"/>
</dbReference>
<keyword evidence="5 7" id="KW-1133">Transmembrane helix</keyword>
<feature type="transmembrane region" description="Helical" evidence="7">
    <location>
        <begin position="202"/>
        <end position="221"/>
    </location>
</feature>
<dbReference type="Gene3D" id="1.20.81.30">
    <property type="entry name" value="Type II secretion system (T2SS), domain F"/>
    <property type="match status" value="1"/>
</dbReference>
<dbReference type="Proteomes" id="UP000294145">
    <property type="component" value="Unassembled WGS sequence"/>
</dbReference>
<accession>A0A7Z7VNK3</accession>
<dbReference type="GO" id="GO:0005886">
    <property type="term" value="C:plasma membrane"/>
    <property type="evidence" value="ECO:0007669"/>
    <property type="project" value="UniProtKB-SubCell"/>
</dbReference>
<dbReference type="RefSeq" id="WP_154715473.1">
    <property type="nucleotide sequence ID" value="NZ_POTE01000090.1"/>
</dbReference>
<dbReference type="InterPro" id="IPR042094">
    <property type="entry name" value="T2SS_GspF_sf"/>
</dbReference>
<comment type="subcellular location">
    <subcellularLocation>
        <location evidence="1">Cell membrane</location>
        <topology evidence="1">Multi-pass membrane protein</topology>
    </subcellularLocation>
</comment>
<comment type="caution">
    <text evidence="9">The sequence shown here is derived from an EMBL/GenBank/DDBJ whole genome shotgun (WGS) entry which is preliminary data.</text>
</comment>
<comment type="similarity">
    <text evidence="2">Belongs to the GSP F family.</text>
</comment>
<name>A0A7Z7VNK3_VIBCL</name>
<evidence type="ECO:0000256" key="5">
    <source>
        <dbReference type="ARBA" id="ARBA00022989"/>
    </source>
</evidence>
<feature type="domain" description="Type II secretion system protein GspF" evidence="8">
    <location>
        <begin position="44"/>
        <end position="165"/>
    </location>
</feature>
<protein>
    <recommendedName>
        <fullName evidence="8">Type II secretion system protein GspF domain-containing protein</fullName>
    </recommendedName>
</protein>
<evidence type="ECO:0000256" key="7">
    <source>
        <dbReference type="SAM" id="Phobius"/>
    </source>
</evidence>
<dbReference type="PANTHER" id="PTHR30012">
    <property type="entry name" value="GENERAL SECRETION PATHWAY PROTEIN"/>
    <property type="match status" value="1"/>
</dbReference>
<dbReference type="Pfam" id="PF00482">
    <property type="entry name" value="T2SSF"/>
    <property type="match status" value="1"/>
</dbReference>
<feature type="transmembrane region" description="Helical" evidence="7">
    <location>
        <begin position="359"/>
        <end position="379"/>
    </location>
</feature>
<proteinExistence type="inferred from homology"/>
<evidence type="ECO:0000256" key="4">
    <source>
        <dbReference type="ARBA" id="ARBA00022692"/>
    </source>
</evidence>
<organism evidence="9 10">
    <name type="scientific">Vibrio cholerae</name>
    <dbReference type="NCBI Taxonomy" id="666"/>
    <lineage>
        <taxon>Bacteria</taxon>
        <taxon>Pseudomonadati</taxon>
        <taxon>Pseudomonadota</taxon>
        <taxon>Gammaproteobacteria</taxon>
        <taxon>Vibrionales</taxon>
        <taxon>Vibrionaceae</taxon>
        <taxon>Vibrio</taxon>
    </lineage>
</organism>
<keyword evidence="4 7" id="KW-0812">Transmembrane</keyword>
<evidence type="ECO:0000256" key="2">
    <source>
        <dbReference type="ARBA" id="ARBA00005745"/>
    </source>
</evidence>
<evidence type="ECO:0000256" key="1">
    <source>
        <dbReference type="ARBA" id="ARBA00004651"/>
    </source>
</evidence>
<reference evidence="9 10" key="1">
    <citation type="submission" date="2019-02" db="EMBL/GenBank/DDBJ databases">
        <title>Genomic plasticity associated with the antimicrobial resistance in Vibrio cholerae.</title>
        <authorList>
            <person name="Verma J."/>
            <person name="Bag S."/>
            <person name="Saha B."/>
            <person name="Kumar P."/>
            <person name="Ghosh T.S."/>
            <person name="Dayal M."/>
            <person name="Senapati T."/>
            <person name="Mehra S."/>
            <person name="Dey P."/>
            <person name="Desigamani A."/>
            <person name="Kumar D."/>
            <person name="Rana P."/>
            <person name="Kumar B."/>
            <person name="Maiti T.K."/>
            <person name="Sharma N.C."/>
            <person name="Bhadra R.K."/>
            <person name="Mutreja A."/>
            <person name="Nair G.B."/>
            <person name="Ramamurthy T."/>
            <person name="Das B."/>
        </authorList>
    </citation>
    <scope>NUCLEOTIDE SEQUENCE [LARGE SCALE GENOMIC DNA]</scope>
    <source>
        <strain evidence="9 10">IDH06781</strain>
    </source>
</reference>
<dbReference type="PANTHER" id="PTHR30012:SF0">
    <property type="entry name" value="TYPE II SECRETION SYSTEM PROTEIN F-RELATED"/>
    <property type="match status" value="1"/>
</dbReference>
<keyword evidence="3" id="KW-1003">Cell membrane</keyword>
<feature type="transmembrane region" description="Helical" evidence="7">
    <location>
        <begin position="152"/>
        <end position="170"/>
    </location>
</feature>
<evidence type="ECO:0000313" key="10">
    <source>
        <dbReference type="Proteomes" id="UP000294145"/>
    </source>
</evidence>
<keyword evidence="6 7" id="KW-0472">Membrane</keyword>
<dbReference type="AlphaFoldDB" id="A0A7Z7VNK3"/>
<evidence type="ECO:0000256" key="3">
    <source>
        <dbReference type="ARBA" id="ARBA00022475"/>
    </source>
</evidence>
<evidence type="ECO:0000313" key="9">
    <source>
        <dbReference type="EMBL" id="TBM41371.1"/>
    </source>
</evidence>
<dbReference type="EMBL" id="SISP01000020">
    <property type="protein sequence ID" value="TBM41371.1"/>
    <property type="molecule type" value="Genomic_DNA"/>
</dbReference>
<sequence length="387" mass="43722">MESLIQLFCALFAPILNLIPGVIAERLHVFCLRHRMTRKEQVYFLQNYAKLISDGFKINEALTILKTEYLETLGKDCSEVKFCTEALRQMGDEGALSVSDAMSNWFFPVFTQVISVSTTSKNTSQALEDLLENFNRWEAVRKELLSILKTPVLLTVGSLFATTMISMYGLKLVGGDKFEKNLTDLSAFFHAYGVWAEQNIKLVLLVMLFLTLVYFYALFNVNSDFRRVLDSNIPGFGLYQAFQAANFYTIMAILVSPSGGNLKLKEALEEFENNNDLTSDYLATHIAEMFRRAEIDGLSNLEQLNTGLLPLKMKIRLGIAGKTKGGLTMVTTFQSISQNLAEDYKDQIKHRMRNLSQSAMFFSVVLVFFSVLAMLDVAFSRLDSTML</sequence>
<evidence type="ECO:0000259" key="8">
    <source>
        <dbReference type="Pfam" id="PF00482"/>
    </source>
</evidence>
<evidence type="ECO:0000256" key="6">
    <source>
        <dbReference type="ARBA" id="ARBA00023136"/>
    </source>
</evidence>
<dbReference type="InterPro" id="IPR018076">
    <property type="entry name" value="T2SS_GspF_dom"/>
</dbReference>